<accession>A0A8S0R8E1</accession>
<evidence type="ECO:0000313" key="1">
    <source>
        <dbReference type="EMBL" id="CAA2975149.1"/>
    </source>
</evidence>
<name>A0A8S0R8E1_OLEEU</name>
<dbReference type="Proteomes" id="UP000594638">
    <property type="component" value="Unassembled WGS sequence"/>
</dbReference>
<dbReference type="Gramene" id="OE9A017789T1">
    <property type="protein sequence ID" value="OE9A017789C1"/>
    <property type="gene ID" value="OE9A017789"/>
</dbReference>
<proteinExistence type="predicted"/>
<sequence length="258" mass="29904">MSTDNPGHDNEKWDLATAKEFEPVPKFYHYILTWSWKKAEHKFLNQMLMDDARKSSGLPNFGEKGSRATIETKKALGEGQVDEAIARAAKKWREFPSFVTLSYMPTCSQFLKMCLPDPLLVVKDFGYPESLAAEGHDNEKWDLATAKEFEPVPKFYHYILTWSWKKAEHKFLNQMLMDDARKKKIKRLEAEVQEDVHSSDDLSMIIGWIESVADLQDADVCRFEGRAQGYQILERKARPRAKIETKKALEEKAKLMRP</sequence>
<keyword evidence="2" id="KW-1185">Reference proteome</keyword>
<organism evidence="1 2">
    <name type="scientific">Olea europaea subsp. europaea</name>
    <dbReference type="NCBI Taxonomy" id="158383"/>
    <lineage>
        <taxon>Eukaryota</taxon>
        <taxon>Viridiplantae</taxon>
        <taxon>Streptophyta</taxon>
        <taxon>Embryophyta</taxon>
        <taxon>Tracheophyta</taxon>
        <taxon>Spermatophyta</taxon>
        <taxon>Magnoliopsida</taxon>
        <taxon>eudicotyledons</taxon>
        <taxon>Gunneridae</taxon>
        <taxon>Pentapetalae</taxon>
        <taxon>asterids</taxon>
        <taxon>lamiids</taxon>
        <taxon>Lamiales</taxon>
        <taxon>Oleaceae</taxon>
        <taxon>Oleeae</taxon>
        <taxon>Olea</taxon>
    </lineage>
</organism>
<gene>
    <name evidence="1" type="ORF">OLEA9_A017789</name>
</gene>
<dbReference type="EMBL" id="CACTIH010002234">
    <property type="protein sequence ID" value="CAA2975149.1"/>
    <property type="molecule type" value="Genomic_DNA"/>
</dbReference>
<reference evidence="1 2" key="1">
    <citation type="submission" date="2019-12" db="EMBL/GenBank/DDBJ databases">
        <authorList>
            <person name="Alioto T."/>
            <person name="Alioto T."/>
            <person name="Gomez Garrido J."/>
        </authorList>
    </citation>
    <scope>NUCLEOTIDE SEQUENCE [LARGE SCALE GENOMIC DNA]</scope>
</reference>
<comment type="caution">
    <text evidence="1">The sequence shown here is derived from an EMBL/GenBank/DDBJ whole genome shotgun (WGS) entry which is preliminary data.</text>
</comment>
<dbReference type="AlphaFoldDB" id="A0A8S0R8E1"/>
<dbReference type="OrthoDB" id="438440at2759"/>
<protein>
    <submittedName>
        <fullName evidence="1">Uncharacterized protein</fullName>
    </submittedName>
</protein>
<evidence type="ECO:0000313" key="2">
    <source>
        <dbReference type="Proteomes" id="UP000594638"/>
    </source>
</evidence>